<gene>
    <name evidence="1" type="ORF">EBQ26_05385</name>
</gene>
<keyword evidence="1" id="KW-0808">Transferase</keyword>
<dbReference type="InterPro" id="IPR003673">
    <property type="entry name" value="CoA-Trfase_fam_III"/>
</dbReference>
<dbReference type="PANTHER" id="PTHR48228">
    <property type="entry name" value="SUCCINYL-COA--D-CITRAMALATE COA-TRANSFERASE"/>
    <property type="match status" value="1"/>
</dbReference>
<dbReference type="PANTHER" id="PTHR48228:SF5">
    <property type="entry name" value="ALPHA-METHYLACYL-COA RACEMASE"/>
    <property type="match status" value="1"/>
</dbReference>
<dbReference type="EMBL" id="RDQM01000005">
    <property type="protein sequence ID" value="RMW99277.1"/>
    <property type="molecule type" value="Genomic_DNA"/>
</dbReference>
<dbReference type="Gene3D" id="3.30.1540.10">
    <property type="entry name" value="formyl-coa transferase, domain 3"/>
    <property type="match status" value="1"/>
</dbReference>
<name>A0A3M6Q7Y4_9BURK</name>
<dbReference type="AlphaFoldDB" id="A0A3M6Q7Y4"/>
<dbReference type="InterPro" id="IPR023606">
    <property type="entry name" value="CoA-Trfase_III_dom_1_sf"/>
</dbReference>
<dbReference type="SUPFAM" id="SSF89796">
    <property type="entry name" value="CoA-transferase family III (CaiB/BaiF)"/>
    <property type="match status" value="1"/>
</dbReference>
<dbReference type="RefSeq" id="WP_122238050.1">
    <property type="nucleotide sequence ID" value="NZ_RDQM01000005.1"/>
</dbReference>
<dbReference type="GO" id="GO:0016740">
    <property type="term" value="F:transferase activity"/>
    <property type="evidence" value="ECO:0007669"/>
    <property type="project" value="UniProtKB-KW"/>
</dbReference>
<sequence length="318" mass="33178">MSPSTSPTAAHAMLAGVHIVSLALNLPGPAALMRLRSLGARCTKVEAPAPAGAATSDPMAVYEARAYAEMHERVEVVQANLKSPQGQQRLHALLAQADVLLTSFRPAAMARLGLDAAALQARHPRLNVVQIVGALGQGGDGSDRANEAGHDLTYQAEAGLVPGMEMPASLLADMAGALLTSEAVLACLLARERSGAGCVREVALLDGARWLAIPRRWGLTQPTAILGGQHAGYRIYPCLDGRVAVAALEPHFALRLWQQVLIDAGALGDAAQAEAAPDMLADDTRAAIARFVAGRSCAQLEALAARHDVPLYPMPDAP</sequence>
<dbReference type="Pfam" id="PF02515">
    <property type="entry name" value="CoA_transf_3"/>
    <property type="match status" value="1"/>
</dbReference>
<comment type="caution">
    <text evidence="1">The sequence shown here is derived from an EMBL/GenBank/DDBJ whole genome shotgun (WGS) entry which is preliminary data.</text>
</comment>
<proteinExistence type="predicted"/>
<dbReference type="Proteomes" id="UP000267521">
    <property type="component" value="Unassembled WGS sequence"/>
</dbReference>
<dbReference type="InterPro" id="IPR044855">
    <property type="entry name" value="CoA-Trfase_III_dom3_sf"/>
</dbReference>
<reference evidence="1 2" key="1">
    <citation type="submission" date="2018-10" db="EMBL/GenBank/DDBJ databases">
        <title>Comamonadaceae CDC group NO-1 genome sequencing and assembly.</title>
        <authorList>
            <person name="Bernier A.-M."/>
            <person name="Bernard K."/>
        </authorList>
    </citation>
    <scope>NUCLEOTIDE SEQUENCE [LARGE SCALE GENOMIC DNA]</scope>
    <source>
        <strain evidence="1 2">NML970147</strain>
    </source>
</reference>
<dbReference type="Gene3D" id="3.40.50.10540">
    <property type="entry name" value="Crotonobetainyl-coa:carnitine coa-transferase, domain 1"/>
    <property type="match status" value="1"/>
</dbReference>
<dbReference type="InterPro" id="IPR050509">
    <property type="entry name" value="CoA-transferase_III"/>
</dbReference>
<evidence type="ECO:0000313" key="1">
    <source>
        <dbReference type="EMBL" id="RMW99277.1"/>
    </source>
</evidence>
<protein>
    <submittedName>
        <fullName evidence="1">CoA transferase</fullName>
    </submittedName>
</protein>
<accession>A0A3M6Q7Y4</accession>
<organism evidence="1 2">
    <name type="scientific">Allofranklinella schreckenbergeri</name>
    <dbReference type="NCBI Taxonomy" id="1076744"/>
    <lineage>
        <taxon>Bacteria</taxon>
        <taxon>Pseudomonadati</taxon>
        <taxon>Pseudomonadota</taxon>
        <taxon>Betaproteobacteria</taxon>
        <taxon>Burkholderiales</taxon>
        <taxon>Comamonadaceae</taxon>
        <taxon>Allofranklinella</taxon>
    </lineage>
</organism>
<evidence type="ECO:0000313" key="2">
    <source>
        <dbReference type="Proteomes" id="UP000267521"/>
    </source>
</evidence>